<proteinExistence type="predicted"/>
<dbReference type="AlphaFoldDB" id="A0A8S1QVL5"/>
<dbReference type="EMBL" id="CAJJDN010000120">
    <property type="protein sequence ID" value="CAD8119262.1"/>
    <property type="molecule type" value="Genomic_DNA"/>
</dbReference>
<name>A0A8S1QVL5_9CILI</name>
<keyword evidence="1" id="KW-0175">Coiled coil</keyword>
<organism evidence="2 3">
    <name type="scientific">Paramecium sonneborni</name>
    <dbReference type="NCBI Taxonomy" id="65129"/>
    <lineage>
        <taxon>Eukaryota</taxon>
        <taxon>Sar</taxon>
        <taxon>Alveolata</taxon>
        <taxon>Ciliophora</taxon>
        <taxon>Intramacronucleata</taxon>
        <taxon>Oligohymenophorea</taxon>
        <taxon>Peniculida</taxon>
        <taxon>Parameciidae</taxon>
        <taxon>Paramecium</taxon>
    </lineage>
</organism>
<reference evidence="2" key="1">
    <citation type="submission" date="2021-01" db="EMBL/GenBank/DDBJ databases">
        <authorList>
            <consortium name="Genoscope - CEA"/>
            <person name="William W."/>
        </authorList>
    </citation>
    <scope>NUCLEOTIDE SEQUENCE</scope>
</reference>
<protein>
    <recommendedName>
        <fullName evidence="4">SP-RING-type domain-containing protein</fullName>
    </recommendedName>
</protein>
<dbReference type="Proteomes" id="UP000692954">
    <property type="component" value="Unassembled WGS sequence"/>
</dbReference>
<evidence type="ECO:0000256" key="1">
    <source>
        <dbReference type="SAM" id="Coils"/>
    </source>
</evidence>
<evidence type="ECO:0000313" key="3">
    <source>
        <dbReference type="Proteomes" id="UP000692954"/>
    </source>
</evidence>
<keyword evidence="3" id="KW-1185">Reference proteome</keyword>
<feature type="coiled-coil region" evidence="1">
    <location>
        <begin position="641"/>
        <end position="668"/>
    </location>
</feature>
<evidence type="ECO:0000313" key="2">
    <source>
        <dbReference type="EMBL" id="CAD8119262.1"/>
    </source>
</evidence>
<dbReference type="OrthoDB" id="28127at2759"/>
<accession>A0A8S1QVL5</accession>
<comment type="caution">
    <text evidence="2">The sequence shown here is derived from an EMBL/GenBank/DDBJ whole genome shotgun (WGS) entry which is preliminary data.</text>
</comment>
<evidence type="ECO:0008006" key="4">
    <source>
        <dbReference type="Google" id="ProtNLM"/>
    </source>
</evidence>
<gene>
    <name evidence="2" type="ORF">PSON_ATCC_30995.1.T1200113</name>
</gene>
<sequence>MQQNLEQIYQQLPEANIQTISYDLDLKIINEEDKEKKQYQYPTITKECMHPKDCYELEFIMKEMQAGGAFQCKICKKSATKVEDLVKDLRYRVRIEFNEFVTNIMIIEGKLFNKSSRKKRFLDFFTKIEIRILFKGLFERFVPKEASINQLLIQELRSNSTQRSGTKQRYEFWAFCLQDKVKITIPVRIIGCKHLECYELTSLLLLQQEQQEPFYCCNYPGCDNINKKIDISSIQNLFSKIVIDNDLLQLIKISNPYSMKFVFNYQTQKFEEDVTRQNGKIIDPTIEKYFQKNCQNPKISFENFQQQVFQQLAQVCQNDLFKDSQQQLQQLEKLLRYQKYRNFDVDMKDQLTGMIIEQPVRCKNCKDLSKCLDLKSYCCEFIKTKIESAPTDSFACPLCKTKYQSKILQCSLQNYIYLDQNLLSRIFKELSYRTSFKFTYQGRDYMMQEFQERSKLSKQDYIDDLKAKKQNLNIEFKSITCKLNQNQKLQIPLLIGQCPLKTVIDFSTFYQLLINCEFRLDQGLIVCKCSECNTKPIKQISGNIFFHEAFDHALKQFYKTNSTQTSFSFDFQRDQLTSSFAIPDQQALNIVNMNKRQGFLDMLNDEEYQSVFGQKTFDGKFFQILKIEQNVCDGVSIECNAQGVASNLKEKKDQMNEYAQNNQDLKKWGFKVQTIQIQLHNDQIITNKGVLQE</sequence>